<dbReference type="AlphaFoldDB" id="X6M1S9"/>
<gene>
    <name evidence="2" type="ORF">RFI_29266</name>
</gene>
<dbReference type="EMBL" id="ASPP01025335">
    <property type="protein sequence ID" value="ETO08123.1"/>
    <property type="molecule type" value="Genomic_DNA"/>
</dbReference>
<evidence type="ECO:0000313" key="3">
    <source>
        <dbReference type="Proteomes" id="UP000023152"/>
    </source>
</evidence>
<keyword evidence="1" id="KW-0175">Coiled coil</keyword>
<sequence>TNNWNATDMNKRLHVVWTNKDTNGFVFVGRMNVRGGMQAMNNHYEKEIELLMNLLSNENNEVQEDIKEQNKLEQVKDKEIQDVKTNEIEIKKVLYTFGVIVSEDKDNINTTNRKHIKPKPKS</sequence>
<feature type="non-terminal residue" evidence="2">
    <location>
        <position position="1"/>
    </location>
</feature>
<protein>
    <submittedName>
        <fullName evidence="2">Uncharacterized protein</fullName>
    </submittedName>
</protein>
<evidence type="ECO:0000256" key="1">
    <source>
        <dbReference type="SAM" id="Coils"/>
    </source>
</evidence>
<proteinExistence type="predicted"/>
<keyword evidence="3" id="KW-1185">Reference proteome</keyword>
<organism evidence="2 3">
    <name type="scientific">Reticulomyxa filosa</name>
    <dbReference type="NCBI Taxonomy" id="46433"/>
    <lineage>
        <taxon>Eukaryota</taxon>
        <taxon>Sar</taxon>
        <taxon>Rhizaria</taxon>
        <taxon>Retaria</taxon>
        <taxon>Foraminifera</taxon>
        <taxon>Monothalamids</taxon>
        <taxon>Reticulomyxidae</taxon>
        <taxon>Reticulomyxa</taxon>
    </lineage>
</organism>
<evidence type="ECO:0000313" key="2">
    <source>
        <dbReference type="EMBL" id="ETO08123.1"/>
    </source>
</evidence>
<dbReference type="Proteomes" id="UP000023152">
    <property type="component" value="Unassembled WGS sequence"/>
</dbReference>
<comment type="caution">
    <text evidence="2">The sequence shown here is derived from an EMBL/GenBank/DDBJ whole genome shotgun (WGS) entry which is preliminary data.</text>
</comment>
<accession>X6M1S9</accession>
<name>X6M1S9_RETFI</name>
<reference evidence="2 3" key="1">
    <citation type="journal article" date="2013" name="Curr. Biol.">
        <title>The Genome of the Foraminiferan Reticulomyxa filosa.</title>
        <authorList>
            <person name="Glockner G."/>
            <person name="Hulsmann N."/>
            <person name="Schleicher M."/>
            <person name="Noegel A.A."/>
            <person name="Eichinger L."/>
            <person name="Gallinger C."/>
            <person name="Pawlowski J."/>
            <person name="Sierra R."/>
            <person name="Euteneuer U."/>
            <person name="Pillet L."/>
            <person name="Moustafa A."/>
            <person name="Platzer M."/>
            <person name="Groth M."/>
            <person name="Szafranski K."/>
            <person name="Schliwa M."/>
        </authorList>
    </citation>
    <scope>NUCLEOTIDE SEQUENCE [LARGE SCALE GENOMIC DNA]</scope>
</reference>
<feature type="coiled-coil region" evidence="1">
    <location>
        <begin position="41"/>
        <end position="75"/>
    </location>
</feature>